<evidence type="ECO:0000256" key="1">
    <source>
        <dbReference type="SAM" id="Phobius"/>
    </source>
</evidence>
<dbReference type="InterPro" id="IPR012902">
    <property type="entry name" value="N_methyl_site"/>
</dbReference>
<proteinExistence type="predicted"/>
<dbReference type="Pfam" id="PF07963">
    <property type="entry name" value="N_methyl"/>
    <property type="match status" value="1"/>
</dbReference>
<feature type="transmembrane region" description="Helical" evidence="1">
    <location>
        <begin position="35"/>
        <end position="59"/>
    </location>
</feature>
<accession>A0A2H0BH10</accession>
<dbReference type="PROSITE" id="PS00409">
    <property type="entry name" value="PROKAR_NTER_METHYL"/>
    <property type="match status" value="1"/>
</dbReference>
<keyword evidence="1" id="KW-1133">Transmembrane helix</keyword>
<dbReference type="NCBIfam" id="TIGR02532">
    <property type="entry name" value="IV_pilin_GFxxxE"/>
    <property type="match status" value="1"/>
</dbReference>
<protein>
    <recommendedName>
        <fullName evidence="4">Prepilin-type N-terminal cleavage/methylation domain-containing protein</fullName>
    </recommendedName>
</protein>
<keyword evidence="1" id="KW-0812">Transmembrane</keyword>
<name>A0A2H0BH10_UNCKA</name>
<organism evidence="2 3">
    <name type="scientific">candidate division WWE3 bacterium CG22_combo_CG10-13_8_21_14_all_39_12</name>
    <dbReference type="NCBI Taxonomy" id="1975094"/>
    <lineage>
        <taxon>Bacteria</taxon>
        <taxon>Katanobacteria</taxon>
    </lineage>
</organism>
<evidence type="ECO:0008006" key="4">
    <source>
        <dbReference type="Google" id="ProtNLM"/>
    </source>
</evidence>
<gene>
    <name evidence="2" type="ORF">COX05_03725</name>
</gene>
<evidence type="ECO:0000313" key="3">
    <source>
        <dbReference type="Proteomes" id="UP000228495"/>
    </source>
</evidence>
<dbReference type="InterPro" id="IPR045584">
    <property type="entry name" value="Pilin-like"/>
</dbReference>
<comment type="caution">
    <text evidence="2">The sequence shown here is derived from an EMBL/GenBank/DDBJ whole genome shotgun (WGS) entry which is preliminary data.</text>
</comment>
<reference evidence="2 3" key="1">
    <citation type="submission" date="2017-09" db="EMBL/GenBank/DDBJ databases">
        <title>Depth-based differentiation of microbial function through sediment-hosted aquifers and enrichment of novel symbionts in the deep terrestrial subsurface.</title>
        <authorList>
            <person name="Probst A.J."/>
            <person name="Ladd B."/>
            <person name="Jarett J.K."/>
            <person name="Geller-Mcgrath D.E."/>
            <person name="Sieber C.M."/>
            <person name="Emerson J.B."/>
            <person name="Anantharaman K."/>
            <person name="Thomas B.C."/>
            <person name="Malmstrom R."/>
            <person name="Stieglmeier M."/>
            <person name="Klingl A."/>
            <person name="Woyke T."/>
            <person name="Ryan C.M."/>
            <person name="Banfield J.F."/>
        </authorList>
    </citation>
    <scope>NUCLEOTIDE SEQUENCE [LARGE SCALE GENOMIC DNA]</scope>
    <source>
        <strain evidence="2">CG22_combo_CG10-13_8_21_14_all_39_12</strain>
    </source>
</reference>
<dbReference type="Proteomes" id="UP000228495">
    <property type="component" value="Unassembled WGS sequence"/>
</dbReference>
<keyword evidence="1" id="KW-0472">Membrane</keyword>
<evidence type="ECO:0000313" key="2">
    <source>
        <dbReference type="EMBL" id="PIP56290.1"/>
    </source>
</evidence>
<dbReference type="SUPFAM" id="SSF54523">
    <property type="entry name" value="Pili subunits"/>
    <property type="match status" value="1"/>
</dbReference>
<dbReference type="EMBL" id="PCSU01000065">
    <property type="protein sequence ID" value="PIP56290.1"/>
    <property type="molecule type" value="Genomic_DNA"/>
</dbReference>
<dbReference type="AlphaFoldDB" id="A0A2H0BH10"/>
<sequence>MFYGTIVEISPMWQRAQSSLVGSNMNSKIHTPRGFTLIELLIGIGVLSIVSGLAIVVFLTTSASYDKADVVARLNSDGNQIMETVTRAIRNARNASDVSGTELLLEYDKSSQNLEYANNGNCTQVRFHILNASMYKQTPVAGSCAGGVSCECVNANPDCGGATACKLNSDNVSIANLSISTVDGGNNPDRVTVSFTLTQDASLSSPDASQQSRLDFTRTITTRGY</sequence>